<sequence length="224" mass="24648">HRHVLPFIGTVDTGPQKGLVSLYMRNGNLLQYLKSHSDCDKKKLIIQVAESVDYLHTVAGFVHGDLKCANVLVSDSGDALLGDFGLSTLVEKSELDPATMTSIRDMNTARFAAPELLLGSNNPTVKPRSKTRESDVYAFGMLVLEAITGQPPWSAQNHLSVIQKVGSAQIPPRPTLDGIILMSDAWWEMCQRCWSFEPGKRPPMNVILKTLKVSMPPVVHCTQP</sequence>
<feature type="domain" description="Protein kinase" evidence="1">
    <location>
        <begin position="1"/>
        <end position="218"/>
    </location>
</feature>
<dbReference type="PANTHER" id="PTHR44329:SF214">
    <property type="entry name" value="PROTEIN KINASE DOMAIN-CONTAINING PROTEIN"/>
    <property type="match status" value="1"/>
</dbReference>
<dbReference type="PANTHER" id="PTHR44329">
    <property type="entry name" value="SERINE/THREONINE-PROTEIN KINASE TNNI3K-RELATED"/>
    <property type="match status" value="1"/>
</dbReference>
<dbReference type="InterPro" id="IPR008271">
    <property type="entry name" value="Ser/Thr_kinase_AS"/>
</dbReference>
<dbReference type="SUPFAM" id="SSF56112">
    <property type="entry name" value="Protein kinase-like (PK-like)"/>
    <property type="match status" value="1"/>
</dbReference>
<dbReference type="eggNOG" id="KOG0192">
    <property type="taxonomic scope" value="Eukaryota"/>
</dbReference>
<accession>J0WP22</accession>
<dbReference type="Gene3D" id="1.10.510.10">
    <property type="entry name" value="Transferase(Phosphotransferase) domain 1"/>
    <property type="match status" value="1"/>
</dbReference>
<dbReference type="KEGG" id="adl:AURDEDRAFT_76442"/>
<keyword evidence="2" id="KW-0808">Transferase</keyword>
<dbReference type="FunCoup" id="J0WP22">
    <property type="interactions" value="70"/>
</dbReference>
<dbReference type="GO" id="GO:0004674">
    <property type="term" value="F:protein serine/threonine kinase activity"/>
    <property type="evidence" value="ECO:0007669"/>
    <property type="project" value="TreeGrafter"/>
</dbReference>
<feature type="non-terminal residue" evidence="2">
    <location>
        <position position="1"/>
    </location>
</feature>
<dbReference type="InterPro" id="IPR051681">
    <property type="entry name" value="Ser/Thr_Kinases-Pseudokinases"/>
</dbReference>
<dbReference type="Pfam" id="PF07714">
    <property type="entry name" value="PK_Tyr_Ser-Thr"/>
    <property type="match status" value="1"/>
</dbReference>
<dbReference type="Proteomes" id="UP000006514">
    <property type="component" value="Unassembled WGS sequence"/>
</dbReference>
<dbReference type="EMBL" id="JH687992">
    <property type="protein sequence ID" value="EJD34151.1"/>
    <property type="molecule type" value="Genomic_DNA"/>
</dbReference>
<dbReference type="PIRSF" id="PIRSF000654">
    <property type="entry name" value="Integrin-linked_kinase"/>
    <property type="match status" value="1"/>
</dbReference>
<keyword evidence="3" id="KW-1185">Reference proteome</keyword>
<dbReference type="SMART" id="SM00220">
    <property type="entry name" value="S_TKc"/>
    <property type="match status" value="1"/>
</dbReference>
<dbReference type="InterPro" id="IPR000719">
    <property type="entry name" value="Prot_kinase_dom"/>
</dbReference>
<protein>
    <submittedName>
        <fullName evidence="2">Kinase-like protein</fullName>
    </submittedName>
</protein>
<organism evidence="2 3">
    <name type="scientific">Auricularia subglabra (strain TFB-10046 / SS5)</name>
    <name type="common">White-rot fungus</name>
    <name type="synonym">Auricularia delicata (strain TFB10046)</name>
    <dbReference type="NCBI Taxonomy" id="717982"/>
    <lineage>
        <taxon>Eukaryota</taxon>
        <taxon>Fungi</taxon>
        <taxon>Dikarya</taxon>
        <taxon>Basidiomycota</taxon>
        <taxon>Agaricomycotina</taxon>
        <taxon>Agaricomycetes</taxon>
        <taxon>Auriculariales</taxon>
        <taxon>Auriculariaceae</taxon>
        <taxon>Auricularia</taxon>
    </lineage>
</organism>
<reference evidence="3" key="1">
    <citation type="journal article" date="2012" name="Science">
        <title>The Paleozoic origin of enzymatic lignin decomposition reconstructed from 31 fungal genomes.</title>
        <authorList>
            <person name="Floudas D."/>
            <person name="Binder M."/>
            <person name="Riley R."/>
            <person name="Barry K."/>
            <person name="Blanchette R.A."/>
            <person name="Henrissat B."/>
            <person name="Martinez A.T."/>
            <person name="Otillar R."/>
            <person name="Spatafora J.W."/>
            <person name="Yadav J.S."/>
            <person name="Aerts A."/>
            <person name="Benoit I."/>
            <person name="Boyd A."/>
            <person name="Carlson A."/>
            <person name="Copeland A."/>
            <person name="Coutinho P.M."/>
            <person name="de Vries R.P."/>
            <person name="Ferreira P."/>
            <person name="Findley K."/>
            <person name="Foster B."/>
            <person name="Gaskell J."/>
            <person name="Glotzer D."/>
            <person name="Gorecki P."/>
            <person name="Heitman J."/>
            <person name="Hesse C."/>
            <person name="Hori C."/>
            <person name="Igarashi K."/>
            <person name="Jurgens J.A."/>
            <person name="Kallen N."/>
            <person name="Kersten P."/>
            <person name="Kohler A."/>
            <person name="Kuees U."/>
            <person name="Kumar T.K.A."/>
            <person name="Kuo A."/>
            <person name="LaButti K."/>
            <person name="Larrondo L.F."/>
            <person name="Lindquist E."/>
            <person name="Ling A."/>
            <person name="Lombard V."/>
            <person name="Lucas S."/>
            <person name="Lundell T."/>
            <person name="Martin R."/>
            <person name="McLaughlin D.J."/>
            <person name="Morgenstern I."/>
            <person name="Morin E."/>
            <person name="Murat C."/>
            <person name="Nagy L.G."/>
            <person name="Nolan M."/>
            <person name="Ohm R.A."/>
            <person name="Patyshakuliyeva A."/>
            <person name="Rokas A."/>
            <person name="Ruiz-Duenas F.J."/>
            <person name="Sabat G."/>
            <person name="Salamov A."/>
            <person name="Samejima M."/>
            <person name="Schmutz J."/>
            <person name="Slot J.C."/>
            <person name="St John F."/>
            <person name="Stenlid J."/>
            <person name="Sun H."/>
            <person name="Sun S."/>
            <person name="Syed K."/>
            <person name="Tsang A."/>
            <person name="Wiebenga A."/>
            <person name="Young D."/>
            <person name="Pisabarro A."/>
            <person name="Eastwood D.C."/>
            <person name="Martin F."/>
            <person name="Cullen D."/>
            <person name="Grigoriev I.V."/>
            <person name="Hibbett D.S."/>
        </authorList>
    </citation>
    <scope>NUCLEOTIDE SEQUENCE [LARGE SCALE GENOMIC DNA]</scope>
    <source>
        <strain evidence="3">TFB10046</strain>
    </source>
</reference>
<dbReference type="InterPro" id="IPR011009">
    <property type="entry name" value="Kinase-like_dom_sf"/>
</dbReference>
<proteinExistence type="predicted"/>
<dbReference type="AlphaFoldDB" id="J0WP22"/>
<dbReference type="OrthoDB" id="4062651at2759"/>
<dbReference type="PROSITE" id="PS00108">
    <property type="entry name" value="PROTEIN_KINASE_ST"/>
    <property type="match status" value="1"/>
</dbReference>
<name>J0WP22_AURST</name>
<keyword evidence="2" id="KW-0418">Kinase</keyword>
<dbReference type="InterPro" id="IPR001245">
    <property type="entry name" value="Ser-Thr/Tyr_kinase_cat_dom"/>
</dbReference>
<dbReference type="InParanoid" id="J0WP22"/>
<evidence type="ECO:0000259" key="1">
    <source>
        <dbReference type="PROSITE" id="PS50011"/>
    </source>
</evidence>
<gene>
    <name evidence="2" type="ORF">AURDEDRAFT_76442</name>
</gene>
<evidence type="ECO:0000313" key="2">
    <source>
        <dbReference type="EMBL" id="EJD34151.1"/>
    </source>
</evidence>
<dbReference type="GO" id="GO:0005524">
    <property type="term" value="F:ATP binding"/>
    <property type="evidence" value="ECO:0007669"/>
    <property type="project" value="InterPro"/>
</dbReference>
<dbReference type="OMA" id="ISTITPW"/>
<dbReference type="PROSITE" id="PS50011">
    <property type="entry name" value="PROTEIN_KINASE_DOM"/>
    <property type="match status" value="1"/>
</dbReference>
<evidence type="ECO:0000313" key="3">
    <source>
        <dbReference type="Proteomes" id="UP000006514"/>
    </source>
</evidence>